<dbReference type="AlphaFoldDB" id="A0A0F9SMF1"/>
<comment type="caution">
    <text evidence="2">The sequence shown here is derived from an EMBL/GenBank/DDBJ whole genome shotgun (WGS) entry which is preliminary data.</text>
</comment>
<accession>A0A0F9SMF1</accession>
<protein>
    <submittedName>
        <fullName evidence="2">Uncharacterized protein</fullName>
    </submittedName>
</protein>
<proteinExistence type="predicted"/>
<evidence type="ECO:0000313" key="2">
    <source>
        <dbReference type="EMBL" id="KKN38031.1"/>
    </source>
</evidence>
<evidence type="ECO:0000256" key="1">
    <source>
        <dbReference type="SAM" id="Coils"/>
    </source>
</evidence>
<dbReference type="EMBL" id="LAZR01001856">
    <property type="protein sequence ID" value="KKN38031.1"/>
    <property type="molecule type" value="Genomic_DNA"/>
</dbReference>
<organism evidence="2">
    <name type="scientific">marine sediment metagenome</name>
    <dbReference type="NCBI Taxonomy" id="412755"/>
    <lineage>
        <taxon>unclassified sequences</taxon>
        <taxon>metagenomes</taxon>
        <taxon>ecological metagenomes</taxon>
    </lineage>
</organism>
<sequence>MMRSYEAEKIALTGRLEEAIAEVQSLDRTLVQVYKERDEARYQLMDIRNSIPGGIVRDKLDVFIKAQHPSVSPANEEGG</sequence>
<feature type="coiled-coil region" evidence="1">
    <location>
        <begin position="2"/>
        <end position="36"/>
    </location>
</feature>
<keyword evidence="1" id="KW-0175">Coiled coil</keyword>
<name>A0A0F9SMF1_9ZZZZ</name>
<gene>
    <name evidence="2" type="ORF">LCGC14_0757430</name>
</gene>
<reference evidence="2" key="1">
    <citation type="journal article" date="2015" name="Nature">
        <title>Complex archaea that bridge the gap between prokaryotes and eukaryotes.</title>
        <authorList>
            <person name="Spang A."/>
            <person name="Saw J.H."/>
            <person name="Jorgensen S.L."/>
            <person name="Zaremba-Niedzwiedzka K."/>
            <person name="Martijn J."/>
            <person name="Lind A.E."/>
            <person name="van Eijk R."/>
            <person name="Schleper C."/>
            <person name="Guy L."/>
            <person name="Ettema T.J."/>
        </authorList>
    </citation>
    <scope>NUCLEOTIDE SEQUENCE</scope>
</reference>